<sequence>MPEGIDLPDWVSETSRAPSRREGAPPTRRSERRRATEPQSRSATRRDGRTAHIDPHTAAATRAERRRAAQPSGRRAEPSRATRPVEMVQPESSAEARRRSQRYENAPGRRRASTSTLARRRLLATLVVTTVLALVLWAVWPSAESSGPGRETADLTTAAVTRSGADPIPAAEDLPPDPTTSPSPGASTVPTSGSGRLVGVALPAIAAPTVNPSRTVRVGLQVERGAGVNADEVATLVSSTLGDARGWQTRDRVRFRAVSPAATARGEVDITIVLASPTLTDSLCKPLETKGQVSCFNLRKVVLNAGRWAAGATGYEKDLTAYRQYMVNHEVGHGLYHGHVECPGRNALAPVMLQQTKGLDGCRPNAWPTLP</sequence>
<organism evidence="3 4">
    <name type="scientific">Knoellia locipacati</name>
    <dbReference type="NCBI Taxonomy" id="882824"/>
    <lineage>
        <taxon>Bacteria</taxon>
        <taxon>Bacillati</taxon>
        <taxon>Actinomycetota</taxon>
        <taxon>Actinomycetes</taxon>
        <taxon>Micrococcales</taxon>
        <taxon>Intrasporangiaceae</taxon>
        <taxon>Knoellia</taxon>
    </lineage>
</organism>
<gene>
    <name evidence="3" type="ORF">KLO01_01180</name>
</gene>
<dbReference type="AlphaFoldDB" id="A0A512SVU8"/>
<accession>A0A512SVU8</accession>
<proteinExistence type="predicted"/>
<name>A0A512SVU8_9MICO</name>
<dbReference type="Proteomes" id="UP000321793">
    <property type="component" value="Unassembled WGS sequence"/>
</dbReference>
<comment type="caution">
    <text evidence="3">The sequence shown here is derived from an EMBL/GenBank/DDBJ whole genome shotgun (WGS) entry which is preliminary data.</text>
</comment>
<feature type="domain" description="DUF3152" evidence="2">
    <location>
        <begin position="198"/>
        <end position="360"/>
    </location>
</feature>
<evidence type="ECO:0000259" key="2">
    <source>
        <dbReference type="Pfam" id="PF11350"/>
    </source>
</evidence>
<feature type="compositionally biased region" description="Low complexity" evidence="1">
    <location>
        <begin position="182"/>
        <end position="193"/>
    </location>
</feature>
<dbReference type="EMBL" id="BKBA01000002">
    <property type="protein sequence ID" value="GEQ12071.1"/>
    <property type="molecule type" value="Genomic_DNA"/>
</dbReference>
<dbReference type="Pfam" id="PF11350">
    <property type="entry name" value="DUF3152"/>
    <property type="match status" value="1"/>
</dbReference>
<reference evidence="3 4" key="1">
    <citation type="submission" date="2019-07" db="EMBL/GenBank/DDBJ databases">
        <title>Whole genome shotgun sequence of Knoellia locipacati NBRC 109775.</title>
        <authorList>
            <person name="Hosoyama A."/>
            <person name="Uohara A."/>
            <person name="Ohji S."/>
            <person name="Ichikawa N."/>
        </authorList>
    </citation>
    <scope>NUCLEOTIDE SEQUENCE [LARGE SCALE GENOMIC DNA]</scope>
    <source>
        <strain evidence="3 4">NBRC 109775</strain>
    </source>
</reference>
<protein>
    <recommendedName>
        <fullName evidence="2">DUF3152 domain-containing protein</fullName>
    </recommendedName>
</protein>
<feature type="compositionally biased region" description="Basic and acidic residues" evidence="1">
    <location>
        <begin position="44"/>
        <end position="55"/>
    </location>
</feature>
<evidence type="ECO:0000313" key="3">
    <source>
        <dbReference type="EMBL" id="GEQ12071.1"/>
    </source>
</evidence>
<evidence type="ECO:0000256" key="1">
    <source>
        <dbReference type="SAM" id="MobiDB-lite"/>
    </source>
</evidence>
<dbReference type="SUPFAM" id="SSF55486">
    <property type="entry name" value="Metalloproteases ('zincins'), catalytic domain"/>
    <property type="match status" value="1"/>
</dbReference>
<dbReference type="RefSeq" id="WP_186827864.1">
    <property type="nucleotide sequence ID" value="NZ_BAABDN010000001.1"/>
</dbReference>
<keyword evidence="4" id="KW-1185">Reference proteome</keyword>
<feature type="region of interest" description="Disordered" evidence="1">
    <location>
        <begin position="165"/>
        <end position="193"/>
    </location>
</feature>
<evidence type="ECO:0000313" key="4">
    <source>
        <dbReference type="Proteomes" id="UP000321793"/>
    </source>
</evidence>
<dbReference type="InterPro" id="IPR022603">
    <property type="entry name" value="DUF3152"/>
</dbReference>
<feature type="region of interest" description="Disordered" evidence="1">
    <location>
        <begin position="1"/>
        <end position="115"/>
    </location>
</feature>